<comment type="caution">
    <text evidence="1">The sequence shown here is derived from an EMBL/GenBank/DDBJ whole genome shotgun (WGS) entry which is preliminary data.</text>
</comment>
<reference evidence="1 2" key="1">
    <citation type="submission" date="2019-09" db="EMBL/GenBank/DDBJ databases">
        <title>Genome sequencing of Ng87 strain.</title>
        <authorList>
            <person name="Karasev E.S."/>
            <person name="Andronov E."/>
        </authorList>
    </citation>
    <scope>NUCLEOTIDE SEQUENCE [LARGE SCALE GENOMIC DNA]</scope>
    <source>
        <strain evidence="1 2">Ng87</strain>
    </source>
</reference>
<evidence type="ECO:0000313" key="2">
    <source>
        <dbReference type="Proteomes" id="UP000386575"/>
    </source>
</evidence>
<sequence length="87" mass="9724">MPRKQYNITNSSAAIAGDLINGFEWQGLQIGYRDRLLEQGLPTEEVDFQVAAAKVMRAVHKIHCLTGTERKLGSDENVSAAIYDDMR</sequence>
<protein>
    <submittedName>
        <fullName evidence="1">Uncharacterized protein</fullName>
    </submittedName>
</protein>
<dbReference type="AlphaFoldDB" id="A0A6A1TNA7"/>
<evidence type="ECO:0000313" key="1">
    <source>
        <dbReference type="EMBL" id="KAB1086172.1"/>
    </source>
</evidence>
<dbReference type="EMBL" id="VZUL01000002">
    <property type="protein sequence ID" value="KAB1086172.1"/>
    <property type="molecule type" value="Genomic_DNA"/>
</dbReference>
<dbReference type="RefSeq" id="WP_151041691.1">
    <property type="nucleotide sequence ID" value="NZ_VZUL01000002.1"/>
</dbReference>
<organism evidence="1 2">
    <name type="scientific">Neorhizobium galegae</name>
    <name type="common">Rhizobium galegae</name>
    <dbReference type="NCBI Taxonomy" id="399"/>
    <lineage>
        <taxon>Bacteria</taxon>
        <taxon>Pseudomonadati</taxon>
        <taxon>Pseudomonadota</taxon>
        <taxon>Alphaproteobacteria</taxon>
        <taxon>Hyphomicrobiales</taxon>
        <taxon>Rhizobiaceae</taxon>
        <taxon>Rhizobium/Agrobacterium group</taxon>
        <taxon>Neorhizobium</taxon>
    </lineage>
</organism>
<accession>A0A6A1TNA7</accession>
<dbReference type="Proteomes" id="UP000386575">
    <property type="component" value="Unassembled WGS sequence"/>
</dbReference>
<gene>
    <name evidence="1" type="ORF">F4V91_06825</name>
</gene>
<proteinExistence type="predicted"/>
<name>A0A6A1TNA7_NEOGA</name>